<dbReference type="STRING" id="671143.DAMO_1749"/>
<dbReference type="Gene3D" id="2.30.30.910">
    <property type="match status" value="1"/>
</dbReference>
<evidence type="ECO:0000313" key="4">
    <source>
        <dbReference type="Proteomes" id="UP000006898"/>
    </source>
</evidence>
<protein>
    <recommendedName>
        <fullName evidence="2">FlgD/Vpr Ig-like domain-containing protein</fullName>
    </recommendedName>
</protein>
<feature type="domain" description="FlgD/Vpr Ig-like" evidence="2">
    <location>
        <begin position="145"/>
        <end position="213"/>
    </location>
</feature>
<feature type="compositionally biased region" description="Basic and acidic residues" evidence="1">
    <location>
        <begin position="36"/>
        <end position="46"/>
    </location>
</feature>
<dbReference type="PATRIC" id="fig|671143.5.peg.1547"/>
<dbReference type="Proteomes" id="UP000006898">
    <property type="component" value="Chromosome"/>
</dbReference>
<dbReference type="Pfam" id="PF13860">
    <property type="entry name" value="FlgD_ig"/>
    <property type="match status" value="1"/>
</dbReference>
<evidence type="ECO:0000313" key="3">
    <source>
        <dbReference type="EMBL" id="CBE68807.1"/>
    </source>
</evidence>
<dbReference type="eggNOG" id="COG1843">
    <property type="taxonomic scope" value="Bacteria"/>
</dbReference>
<accession>D5MGC6</accession>
<evidence type="ECO:0000256" key="1">
    <source>
        <dbReference type="SAM" id="MobiDB-lite"/>
    </source>
</evidence>
<feature type="compositionally biased region" description="Polar residues" evidence="1">
    <location>
        <begin position="64"/>
        <end position="78"/>
    </location>
</feature>
<organism evidence="3 4">
    <name type="scientific">Methylomirabilis oxygeniifera</name>
    <dbReference type="NCBI Taxonomy" id="671143"/>
    <lineage>
        <taxon>Bacteria</taxon>
        <taxon>Candidatus Methylomirabilota</taxon>
        <taxon>Candidatus Methylomirabilia</taxon>
        <taxon>Candidatus Methylomirabilales</taxon>
        <taxon>Candidatus Methylomirabilaceae</taxon>
        <taxon>Candidatus Methylomirabilis</taxon>
    </lineage>
</organism>
<feature type="region of interest" description="Disordered" evidence="1">
    <location>
        <begin position="36"/>
        <end position="78"/>
    </location>
</feature>
<evidence type="ECO:0000259" key="2">
    <source>
        <dbReference type="Pfam" id="PF13860"/>
    </source>
</evidence>
<dbReference type="Gene3D" id="2.60.40.4070">
    <property type="match status" value="1"/>
</dbReference>
<dbReference type="InterPro" id="IPR025965">
    <property type="entry name" value="FlgD/Vpr_Ig-like"/>
</dbReference>
<dbReference type="KEGG" id="mox:DAMO_1749"/>
<dbReference type="HOGENOM" id="CLU_1064307_0_0_0"/>
<gene>
    <name evidence="3" type="ORF">DAMO_1749</name>
</gene>
<name>D5MGC6_METO1</name>
<dbReference type="AlphaFoldDB" id="D5MGC6"/>
<sequence length="261" mass="27242">MIPVLAAVGIRLLGALAGKTVTALIERGLDSSTAADRTERSFDTILERSQSMRSTRSDVRRVGSPSSQGSAPTVISGSADDTSVGLLTAQLATGRTSAPATALPAVSRRPIAVEPSAFSLQPSAARSRAAQDLIGRKIAANGSAIELRGSVPPTLLYRLPTAAESVRIEVRDLQGTIVGTVQLGPQPGGFHQMMFDGRGLQSGLYTYRVIATDAAGQPMARVSTAFGRVMGVQFENGQPFLHVGSALVPLTGIFEVSSDQR</sequence>
<proteinExistence type="predicted"/>
<dbReference type="EMBL" id="FP565575">
    <property type="protein sequence ID" value="CBE68807.1"/>
    <property type="molecule type" value="Genomic_DNA"/>
</dbReference>
<reference evidence="3 4" key="1">
    <citation type="journal article" date="2010" name="Nature">
        <title>Nitrite-driven anaerobic methane oxidation by oxygenic bacteria.</title>
        <authorList>
            <person name="Ettwig K.F."/>
            <person name="Butler M.K."/>
            <person name="Le Paslier D."/>
            <person name="Pelletier E."/>
            <person name="Mangenot S."/>
            <person name="Kuypers M.M.M."/>
            <person name="Schreiber F."/>
            <person name="Dutilh B.E."/>
            <person name="Zedelius J."/>
            <person name="de Beer D."/>
            <person name="Gloerich J."/>
            <person name="Wessels H.J.C.T."/>
            <person name="van Allen T."/>
            <person name="Luesken F."/>
            <person name="Wu M."/>
            <person name="van de Pas-Schoonen K.T."/>
            <person name="Op den Camp H.J.M."/>
            <person name="Janssen-Megens E.M."/>
            <person name="Francoijs K-J."/>
            <person name="Stunnenberg H."/>
            <person name="Weissenbach J."/>
            <person name="Jetten M.S.M."/>
            <person name="Strous M."/>
        </authorList>
    </citation>
    <scope>NUCLEOTIDE SEQUENCE [LARGE SCALE GENOMIC DNA]</scope>
</reference>